<dbReference type="PANTHER" id="PTHR30176">
    <property type="entry name" value="FERREDOXIN-TYPE PROTEIN NAPH"/>
    <property type="match status" value="1"/>
</dbReference>
<keyword evidence="7" id="KW-0812">Transmembrane</keyword>
<protein>
    <submittedName>
        <fullName evidence="9">4Fe-4S binding protein</fullName>
    </submittedName>
</protein>
<keyword evidence="7" id="KW-1133">Transmembrane helix</keyword>
<dbReference type="GO" id="GO:0046872">
    <property type="term" value="F:metal ion binding"/>
    <property type="evidence" value="ECO:0007669"/>
    <property type="project" value="UniProtKB-KW"/>
</dbReference>
<evidence type="ECO:0000313" key="9">
    <source>
        <dbReference type="EMBL" id="QAT44103.1"/>
    </source>
</evidence>
<organism evidence="9 10">
    <name type="scientific">Aminipila luticellarii</name>
    <dbReference type="NCBI Taxonomy" id="2507160"/>
    <lineage>
        <taxon>Bacteria</taxon>
        <taxon>Bacillati</taxon>
        <taxon>Bacillota</taxon>
        <taxon>Clostridia</taxon>
        <taxon>Peptostreptococcales</taxon>
        <taxon>Anaerovoracaceae</taxon>
        <taxon>Aminipila</taxon>
    </lineage>
</organism>
<keyword evidence="10" id="KW-1185">Reference proteome</keyword>
<reference evidence="9 10" key="1">
    <citation type="submission" date="2019-01" db="EMBL/GenBank/DDBJ databases">
        <title>Draft genomes of a novel of Aminipila strains.</title>
        <authorList>
            <person name="Ma S."/>
        </authorList>
    </citation>
    <scope>NUCLEOTIDE SEQUENCE [LARGE SCALE GENOMIC DNA]</scope>
    <source>
        <strain evidence="10">JN-39</strain>
    </source>
</reference>
<evidence type="ECO:0000256" key="2">
    <source>
        <dbReference type="ARBA" id="ARBA00022485"/>
    </source>
</evidence>
<dbReference type="GO" id="GO:0051539">
    <property type="term" value="F:4 iron, 4 sulfur cluster binding"/>
    <property type="evidence" value="ECO:0007669"/>
    <property type="project" value="UniProtKB-KW"/>
</dbReference>
<name>A0A410PYQ6_9FIRM</name>
<accession>A0A410PYQ6</accession>
<keyword evidence="7" id="KW-0472">Membrane</keyword>
<keyword evidence="2" id="KW-0004">4Fe-4S</keyword>
<sequence>MYVWSVSELDKKIRYKDRFRLKVQLLWAFITNCYIIGFIQGKIYQGKIKNVCVPGLNCYSCPGAIGSCPIGSLQAVMGSYEFKFSFYVAGFLIFIGALMGRFACGWLCPFGLLQELLYKIPFFRKIRTFRGDRALRYLKYVILVVFVILMPLFIVDIIGQGAPYFCKLICPAGTLEGGIPLVLMNKSLQETVGWLYAWKNFLLILTIIACLAIYRPFCKYICPLGAIYSLFNPISIFGYQINEEKCTNCNACQKVCKMNVDPVKGVRDIECIRCGKCKNICPSEALEHKHFKKK</sequence>
<dbReference type="InterPro" id="IPR017900">
    <property type="entry name" value="4Fe4S_Fe_S_CS"/>
</dbReference>
<evidence type="ECO:0000256" key="5">
    <source>
        <dbReference type="ARBA" id="ARBA00023004"/>
    </source>
</evidence>
<feature type="domain" description="4Fe-4S ferredoxin-type" evidence="8">
    <location>
        <begin position="237"/>
        <end position="260"/>
    </location>
</feature>
<dbReference type="KEGG" id="amij:EQM06_06190"/>
<keyword evidence="3" id="KW-0479">Metal-binding</keyword>
<evidence type="ECO:0000313" key="10">
    <source>
        <dbReference type="Proteomes" id="UP000287601"/>
    </source>
</evidence>
<feature type="transmembrane region" description="Helical" evidence="7">
    <location>
        <begin position="86"/>
        <end position="113"/>
    </location>
</feature>
<dbReference type="AlphaFoldDB" id="A0A410PYQ6"/>
<keyword evidence="4" id="KW-0249">Electron transport</keyword>
<dbReference type="Gene3D" id="3.30.70.20">
    <property type="match status" value="1"/>
</dbReference>
<evidence type="ECO:0000256" key="3">
    <source>
        <dbReference type="ARBA" id="ARBA00022723"/>
    </source>
</evidence>
<dbReference type="Pfam" id="PF00037">
    <property type="entry name" value="Fer4"/>
    <property type="match status" value="1"/>
</dbReference>
<dbReference type="EMBL" id="CP035281">
    <property type="protein sequence ID" value="QAT44103.1"/>
    <property type="molecule type" value="Genomic_DNA"/>
</dbReference>
<proteinExistence type="predicted"/>
<dbReference type="Proteomes" id="UP000287601">
    <property type="component" value="Chromosome"/>
</dbReference>
<feature type="transmembrane region" description="Helical" evidence="7">
    <location>
        <begin position="134"/>
        <end position="155"/>
    </location>
</feature>
<keyword evidence="5" id="KW-0408">Iron</keyword>
<dbReference type="InterPro" id="IPR051684">
    <property type="entry name" value="Electron_Trans/Redox"/>
</dbReference>
<feature type="transmembrane region" description="Helical" evidence="7">
    <location>
        <begin position="21"/>
        <end position="39"/>
    </location>
</feature>
<dbReference type="PANTHER" id="PTHR30176:SF3">
    <property type="entry name" value="FERREDOXIN-TYPE PROTEIN NAPH"/>
    <property type="match status" value="1"/>
</dbReference>
<gene>
    <name evidence="9" type="ORF">EQM06_06190</name>
</gene>
<keyword evidence="6" id="KW-0411">Iron-sulfur</keyword>
<dbReference type="OrthoDB" id="9806398at2"/>
<dbReference type="Pfam" id="PF12801">
    <property type="entry name" value="Fer4_5"/>
    <property type="match status" value="2"/>
</dbReference>
<evidence type="ECO:0000256" key="6">
    <source>
        <dbReference type="ARBA" id="ARBA00023014"/>
    </source>
</evidence>
<dbReference type="PROSITE" id="PS00198">
    <property type="entry name" value="4FE4S_FER_1"/>
    <property type="match status" value="1"/>
</dbReference>
<evidence type="ECO:0000256" key="1">
    <source>
        <dbReference type="ARBA" id="ARBA00022448"/>
    </source>
</evidence>
<feature type="transmembrane region" description="Helical" evidence="7">
    <location>
        <begin position="193"/>
        <end position="214"/>
    </location>
</feature>
<evidence type="ECO:0000256" key="7">
    <source>
        <dbReference type="SAM" id="Phobius"/>
    </source>
</evidence>
<dbReference type="GO" id="GO:0005886">
    <property type="term" value="C:plasma membrane"/>
    <property type="evidence" value="ECO:0007669"/>
    <property type="project" value="TreeGrafter"/>
</dbReference>
<dbReference type="SUPFAM" id="SSF54862">
    <property type="entry name" value="4Fe-4S ferredoxins"/>
    <property type="match status" value="1"/>
</dbReference>
<dbReference type="InterPro" id="IPR017896">
    <property type="entry name" value="4Fe4S_Fe-S-bd"/>
</dbReference>
<evidence type="ECO:0000259" key="8">
    <source>
        <dbReference type="PROSITE" id="PS51379"/>
    </source>
</evidence>
<keyword evidence="1" id="KW-0813">Transport</keyword>
<evidence type="ECO:0000256" key="4">
    <source>
        <dbReference type="ARBA" id="ARBA00022982"/>
    </source>
</evidence>
<dbReference type="PROSITE" id="PS51379">
    <property type="entry name" value="4FE4S_FER_2"/>
    <property type="match status" value="2"/>
</dbReference>
<feature type="domain" description="4Fe-4S ferredoxin-type" evidence="8">
    <location>
        <begin position="261"/>
        <end position="291"/>
    </location>
</feature>